<keyword evidence="3" id="KW-1185">Reference proteome</keyword>
<accession>M2YAC8</accession>
<dbReference type="InterPro" id="IPR010982">
    <property type="entry name" value="Lambda_DNA-bd_dom_sf"/>
</dbReference>
<dbReference type="OrthoDB" id="4419620at2"/>
<dbReference type="PATRIC" id="fig|1244869.3.peg.2126"/>
<dbReference type="EMBL" id="AONQ01000024">
    <property type="protein sequence ID" value="EME69976.1"/>
    <property type="molecule type" value="Genomic_DNA"/>
</dbReference>
<dbReference type="SUPFAM" id="SSF47413">
    <property type="entry name" value="lambda repressor-like DNA-binding domains"/>
    <property type="match status" value="1"/>
</dbReference>
<gene>
    <name evidence="2" type="ORF">H261_10517</name>
</gene>
<organism evidence="2 3">
    <name type="scientific">Paramagnetospirillum caucaseum</name>
    <dbReference type="NCBI Taxonomy" id="1244869"/>
    <lineage>
        <taxon>Bacteria</taxon>
        <taxon>Pseudomonadati</taxon>
        <taxon>Pseudomonadota</taxon>
        <taxon>Alphaproteobacteria</taxon>
        <taxon>Rhodospirillales</taxon>
        <taxon>Magnetospirillaceae</taxon>
        <taxon>Paramagnetospirillum</taxon>
    </lineage>
</organism>
<reference evidence="2 3" key="1">
    <citation type="journal article" date="2014" name="Genome Announc.">
        <title>Draft Genome Sequence of Magnetospirillum sp. Strain SO-1, a Freshwater Magnetotactic Bacterium Isolated from the Ol'khovka River, Russia.</title>
        <authorList>
            <person name="Grouzdev D.S."/>
            <person name="Dziuba M.V."/>
            <person name="Sukhacheva M.S."/>
            <person name="Mardanov A.V."/>
            <person name="Beletskiy A.V."/>
            <person name="Kuznetsov B.B."/>
            <person name="Skryabin K.G."/>
        </authorList>
    </citation>
    <scope>NUCLEOTIDE SEQUENCE [LARGE SCALE GENOMIC DNA]</scope>
    <source>
        <strain evidence="2 3">SO-1</strain>
    </source>
</reference>
<evidence type="ECO:0000313" key="3">
    <source>
        <dbReference type="Proteomes" id="UP000011744"/>
    </source>
</evidence>
<evidence type="ECO:0000259" key="1">
    <source>
        <dbReference type="PROSITE" id="PS50943"/>
    </source>
</evidence>
<dbReference type="InterPro" id="IPR001387">
    <property type="entry name" value="Cro/C1-type_HTH"/>
</dbReference>
<sequence>MITSEQVRAARALLRIEQDDLARRAHISAATIRRLEAFNGVQRVSPGTVKEVQRALEEAGAEFIDDGVRRRPARDRARADELFADIMAIARHGAARPVINPGFSEADLYGDDGLPS</sequence>
<comment type="caution">
    <text evidence="2">The sequence shown here is derived from an EMBL/GenBank/DDBJ whole genome shotgun (WGS) entry which is preliminary data.</text>
</comment>
<name>M2YAC8_9PROT</name>
<dbReference type="GO" id="GO:0003677">
    <property type="term" value="F:DNA binding"/>
    <property type="evidence" value="ECO:0007669"/>
    <property type="project" value="InterPro"/>
</dbReference>
<dbReference type="eggNOG" id="COG1396">
    <property type="taxonomic scope" value="Bacteria"/>
</dbReference>
<protein>
    <recommendedName>
        <fullName evidence="1">HTH cro/C1-type domain-containing protein</fullName>
    </recommendedName>
</protein>
<dbReference type="Gene3D" id="1.10.260.40">
    <property type="entry name" value="lambda repressor-like DNA-binding domains"/>
    <property type="match status" value="1"/>
</dbReference>
<dbReference type="CDD" id="cd00093">
    <property type="entry name" value="HTH_XRE"/>
    <property type="match status" value="1"/>
</dbReference>
<feature type="domain" description="HTH cro/C1-type" evidence="1">
    <location>
        <begin position="7"/>
        <end position="63"/>
    </location>
</feature>
<dbReference type="Proteomes" id="UP000011744">
    <property type="component" value="Unassembled WGS sequence"/>
</dbReference>
<dbReference type="RefSeq" id="WP_008617160.1">
    <property type="nucleotide sequence ID" value="NZ_AONQ01000024.1"/>
</dbReference>
<dbReference type="PROSITE" id="PS50943">
    <property type="entry name" value="HTH_CROC1"/>
    <property type="match status" value="1"/>
</dbReference>
<dbReference type="AlphaFoldDB" id="M2YAC8"/>
<dbReference type="STRING" id="1244869.H261_10517"/>
<proteinExistence type="predicted"/>
<evidence type="ECO:0000313" key="2">
    <source>
        <dbReference type="EMBL" id="EME69976.1"/>
    </source>
</evidence>